<dbReference type="PANTHER" id="PTHR36450:SF1">
    <property type="entry name" value="THIOREDOXIN"/>
    <property type="match status" value="1"/>
</dbReference>
<keyword evidence="5" id="KW-1185">Reference proteome</keyword>
<evidence type="ECO:0000256" key="1">
    <source>
        <dbReference type="ARBA" id="ARBA00007787"/>
    </source>
</evidence>
<dbReference type="Pfam" id="PF13192">
    <property type="entry name" value="Thioredoxin_3"/>
    <property type="match status" value="1"/>
</dbReference>
<dbReference type="GeneID" id="71964593"/>
<reference evidence="4 5" key="1">
    <citation type="submission" date="2022-04" db="EMBL/GenBank/DDBJ databases">
        <title>Complete genome of Methanothermobacter tenebrarum strain RMAS.</title>
        <authorList>
            <person name="Nakamura K."/>
            <person name="Oshima K."/>
            <person name="Hattori M."/>
            <person name="Kamagata Y."/>
            <person name="Takamizawa K."/>
        </authorList>
    </citation>
    <scope>NUCLEOTIDE SEQUENCE [LARGE SCALE GENOMIC DNA]</scope>
    <source>
        <strain evidence="4 5">RMAS</strain>
    </source>
</reference>
<organism evidence="4 5">
    <name type="scientific">Methanothermobacter tenebrarum</name>
    <dbReference type="NCBI Taxonomy" id="680118"/>
    <lineage>
        <taxon>Archaea</taxon>
        <taxon>Methanobacteriati</taxon>
        <taxon>Methanobacteriota</taxon>
        <taxon>Methanomada group</taxon>
        <taxon>Methanobacteria</taxon>
        <taxon>Methanobacteriales</taxon>
        <taxon>Methanobacteriaceae</taxon>
        <taxon>Methanothermobacter</taxon>
    </lineage>
</organism>
<name>A0ABM7YBE3_9EURY</name>
<keyword evidence="2" id="KW-0249">Electron transport</keyword>
<accession>A0ABM7YBE3</accession>
<protein>
    <recommendedName>
        <fullName evidence="3">Thioredoxin-like fold domain-containing protein</fullName>
    </recommendedName>
</protein>
<dbReference type="EMBL" id="AP025698">
    <property type="protein sequence ID" value="BDH78721.1"/>
    <property type="molecule type" value="Genomic_DNA"/>
</dbReference>
<evidence type="ECO:0000313" key="5">
    <source>
        <dbReference type="Proteomes" id="UP000831817"/>
    </source>
</evidence>
<dbReference type="InterPro" id="IPR036249">
    <property type="entry name" value="Thioredoxin-like_sf"/>
</dbReference>
<dbReference type="Gene3D" id="3.40.30.10">
    <property type="entry name" value="Glutaredoxin"/>
    <property type="match status" value="1"/>
</dbReference>
<evidence type="ECO:0000259" key="3">
    <source>
        <dbReference type="Pfam" id="PF13192"/>
    </source>
</evidence>
<evidence type="ECO:0000313" key="4">
    <source>
        <dbReference type="EMBL" id="BDH78721.1"/>
    </source>
</evidence>
<dbReference type="RefSeq" id="WP_248564598.1">
    <property type="nucleotide sequence ID" value="NZ_AP025698.1"/>
</dbReference>
<dbReference type="InterPro" id="IPR012336">
    <property type="entry name" value="Thioredoxin-like_fold"/>
</dbReference>
<dbReference type="PANTHER" id="PTHR36450">
    <property type="entry name" value="THIOREDOXIN"/>
    <property type="match status" value="1"/>
</dbReference>
<dbReference type="SUPFAM" id="SSF52833">
    <property type="entry name" value="Thioredoxin-like"/>
    <property type="match status" value="1"/>
</dbReference>
<sequence length="85" mass="9486">MEVVVKIFGTTPPCQKCKLAEKIADRMAKKFKSIKVERFDALSEEGDKYGVMVTPAIVVNDKIIATGKVPSEEKMEEIIKKELEG</sequence>
<feature type="domain" description="Thioredoxin-like fold" evidence="3">
    <location>
        <begin position="5"/>
        <end position="80"/>
    </location>
</feature>
<evidence type="ECO:0000256" key="2">
    <source>
        <dbReference type="ARBA" id="ARBA00022982"/>
    </source>
</evidence>
<comment type="similarity">
    <text evidence="1">Belongs to the glutaredoxin family.</text>
</comment>
<dbReference type="Proteomes" id="UP000831817">
    <property type="component" value="Chromosome"/>
</dbReference>
<keyword evidence="2" id="KW-0813">Transport</keyword>
<gene>
    <name evidence="4" type="ORF">MTTB_01000</name>
</gene>
<proteinExistence type="inferred from homology"/>
<dbReference type="InterPro" id="IPR005243">
    <property type="entry name" value="THIRX-like_proc"/>
</dbReference>